<keyword evidence="6" id="KW-0864">Zinc transport</keyword>
<evidence type="ECO:0000256" key="4">
    <source>
        <dbReference type="ARBA" id="ARBA00022833"/>
    </source>
</evidence>
<dbReference type="Proteomes" id="UP000340077">
    <property type="component" value="Unassembled WGS sequence"/>
</dbReference>
<dbReference type="NCBIfam" id="NF007090">
    <property type="entry name" value="PRK09544.1"/>
    <property type="match status" value="1"/>
</dbReference>
<dbReference type="InterPro" id="IPR017871">
    <property type="entry name" value="ABC_transporter-like_CS"/>
</dbReference>
<feature type="compositionally biased region" description="Basic and acidic residues" evidence="10">
    <location>
        <begin position="256"/>
        <end position="265"/>
    </location>
</feature>
<accession>A0A5M3PMY2</accession>
<dbReference type="FunFam" id="3.40.50.300:FF:000392">
    <property type="entry name" value="Zinc import ATP-binding protein ZnuC"/>
    <property type="match status" value="1"/>
</dbReference>
<dbReference type="InterPro" id="IPR027417">
    <property type="entry name" value="P-loop_NTPase"/>
</dbReference>
<reference evidence="12 13" key="1">
    <citation type="journal article" date="2019" name="J. Gen. Appl. Microbiol.">
        <title>Aerobic degradation of cis-dichloroethene by the marine bacterium Marinobacter salsuginis strain 5N-3.</title>
        <authorList>
            <person name="Inoue Y."/>
            <person name="Fukunaga Y."/>
            <person name="Katsumata H."/>
            <person name="Ohji S."/>
            <person name="Hosoyama A."/>
            <person name="Mori K."/>
            <person name="Ando K."/>
        </authorList>
    </citation>
    <scope>NUCLEOTIDE SEQUENCE [LARGE SCALE GENOMIC DNA]</scope>
    <source>
        <strain evidence="12 13">5N-3</strain>
    </source>
</reference>
<comment type="caution">
    <text evidence="12">The sequence shown here is derived from an EMBL/GenBank/DDBJ whole genome shotgun (WGS) entry which is preliminary data.</text>
</comment>
<gene>
    <name evidence="12" type="primary">znuC</name>
    <name evidence="12" type="ORF">MS5N3_17020</name>
</gene>
<dbReference type="EMBL" id="BGZH01000001">
    <property type="protein sequence ID" value="GBO84251.1"/>
    <property type="molecule type" value="Genomic_DNA"/>
</dbReference>
<dbReference type="RefSeq" id="WP_153634093.1">
    <property type="nucleotide sequence ID" value="NZ_BGZH01000001.1"/>
</dbReference>
<dbReference type="GO" id="GO:0010043">
    <property type="term" value="P:response to zinc ion"/>
    <property type="evidence" value="ECO:0007669"/>
    <property type="project" value="TreeGrafter"/>
</dbReference>
<keyword evidence="9" id="KW-0472">Membrane</keyword>
<dbReference type="AlphaFoldDB" id="A0A5M3PMY2"/>
<protein>
    <submittedName>
        <fullName evidence="12">Zinc import ATP-binding protein ZnuC</fullName>
    </submittedName>
</protein>
<dbReference type="InterPro" id="IPR003439">
    <property type="entry name" value="ABC_transporter-like_ATP-bd"/>
</dbReference>
<dbReference type="Pfam" id="PF00005">
    <property type="entry name" value="ABC_tran"/>
    <property type="match status" value="1"/>
</dbReference>
<dbReference type="PROSITE" id="PS00211">
    <property type="entry name" value="ABC_TRANSPORTER_1"/>
    <property type="match status" value="1"/>
</dbReference>
<evidence type="ECO:0000256" key="8">
    <source>
        <dbReference type="ARBA" id="ARBA00023065"/>
    </source>
</evidence>
<feature type="domain" description="ABC transporter" evidence="11">
    <location>
        <begin position="6"/>
        <end position="220"/>
    </location>
</feature>
<dbReference type="SMART" id="SM00382">
    <property type="entry name" value="AAA"/>
    <property type="match status" value="1"/>
</dbReference>
<evidence type="ECO:0000313" key="12">
    <source>
        <dbReference type="EMBL" id="GBO84251.1"/>
    </source>
</evidence>
<dbReference type="SUPFAM" id="SSF52540">
    <property type="entry name" value="P-loop containing nucleoside triphosphate hydrolases"/>
    <property type="match status" value="1"/>
</dbReference>
<dbReference type="InterPro" id="IPR050153">
    <property type="entry name" value="Metal_Ion_Import_ABC"/>
</dbReference>
<dbReference type="PANTHER" id="PTHR42734:SF9">
    <property type="entry name" value="ZINC IMPORT ATP-BINDING PROTEIN ZNUC"/>
    <property type="match status" value="1"/>
</dbReference>
<keyword evidence="1" id="KW-0813">Transport</keyword>
<dbReference type="PROSITE" id="PS50893">
    <property type="entry name" value="ABC_TRANSPORTER_2"/>
    <property type="match status" value="1"/>
</dbReference>
<dbReference type="GO" id="GO:0006829">
    <property type="term" value="P:zinc ion transport"/>
    <property type="evidence" value="ECO:0007669"/>
    <property type="project" value="UniProtKB-KW"/>
</dbReference>
<evidence type="ECO:0000256" key="1">
    <source>
        <dbReference type="ARBA" id="ARBA00022448"/>
    </source>
</evidence>
<keyword evidence="4" id="KW-0862">Zinc</keyword>
<evidence type="ECO:0000256" key="9">
    <source>
        <dbReference type="ARBA" id="ARBA00023136"/>
    </source>
</evidence>
<evidence type="ECO:0000256" key="5">
    <source>
        <dbReference type="ARBA" id="ARBA00022840"/>
    </source>
</evidence>
<dbReference type="PANTHER" id="PTHR42734">
    <property type="entry name" value="METAL TRANSPORT SYSTEM ATP-BINDING PROTEIN TM_0124-RELATED"/>
    <property type="match status" value="1"/>
</dbReference>
<dbReference type="GO" id="GO:0016887">
    <property type="term" value="F:ATP hydrolysis activity"/>
    <property type="evidence" value="ECO:0007669"/>
    <property type="project" value="InterPro"/>
</dbReference>
<evidence type="ECO:0000256" key="3">
    <source>
        <dbReference type="ARBA" id="ARBA00022741"/>
    </source>
</evidence>
<keyword evidence="8" id="KW-0406">Ion transport</keyword>
<evidence type="ECO:0000256" key="2">
    <source>
        <dbReference type="ARBA" id="ARBA00022475"/>
    </source>
</evidence>
<evidence type="ECO:0000259" key="11">
    <source>
        <dbReference type="PROSITE" id="PS50893"/>
    </source>
</evidence>
<keyword evidence="5 12" id="KW-0067">ATP-binding</keyword>
<organism evidence="12 13">
    <name type="scientific">Marinobacter salsuginis</name>
    <dbReference type="NCBI Taxonomy" id="418719"/>
    <lineage>
        <taxon>Bacteria</taxon>
        <taxon>Pseudomonadati</taxon>
        <taxon>Pseudomonadota</taxon>
        <taxon>Gammaproteobacteria</taxon>
        <taxon>Pseudomonadales</taxon>
        <taxon>Marinobacteraceae</taxon>
        <taxon>Marinobacter</taxon>
    </lineage>
</organism>
<feature type="region of interest" description="Disordered" evidence="10">
    <location>
        <begin position="235"/>
        <end position="265"/>
    </location>
</feature>
<dbReference type="GO" id="GO:0005524">
    <property type="term" value="F:ATP binding"/>
    <property type="evidence" value="ECO:0007669"/>
    <property type="project" value="UniProtKB-KW"/>
</dbReference>
<dbReference type="InterPro" id="IPR003593">
    <property type="entry name" value="AAA+_ATPase"/>
</dbReference>
<sequence length="265" mass="28786">MSEPLVSLENLTVQFDSRPVVDRVNLKIHRGDIITIIGPNGAGKTTLIKAVLGIQKVSSGQVSIKKNLVIGYVPQHLTLEATLPLSVKRFMLLSGRSLGECQTALARTGVGHLLHASVHHLSGGEKQRLLLARALARKPDLLVLDEPAQGVDINGQASLYELIRQLRDDLNCGVIMISHDLHLVMAATDKVICLNQHVCCSGYPEDISHDPAFIETFGRPVAESLAVYHHHHNHSHDLHGNVVDSESQNASSGHGGHTECNHAHH</sequence>
<dbReference type="Gene3D" id="3.40.50.300">
    <property type="entry name" value="P-loop containing nucleotide triphosphate hydrolases"/>
    <property type="match status" value="1"/>
</dbReference>
<keyword evidence="7" id="KW-1278">Translocase</keyword>
<keyword evidence="3" id="KW-0547">Nucleotide-binding</keyword>
<keyword evidence="13" id="KW-1185">Reference proteome</keyword>
<keyword evidence="2" id="KW-1003">Cell membrane</keyword>
<evidence type="ECO:0000256" key="7">
    <source>
        <dbReference type="ARBA" id="ARBA00022967"/>
    </source>
</evidence>
<evidence type="ECO:0000256" key="6">
    <source>
        <dbReference type="ARBA" id="ARBA00022906"/>
    </source>
</evidence>
<evidence type="ECO:0000256" key="10">
    <source>
        <dbReference type="SAM" id="MobiDB-lite"/>
    </source>
</evidence>
<name>A0A5M3PMY2_9GAMM</name>
<proteinExistence type="predicted"/>
<evidence type="ECO:0000313" key="13">
    <source>
        <dbReference type="Proteomes" id="UP000340077"/>
    </source>
</evidence>